<dbReference type="AlphaFoldDB" id="A0A1F5VX88"/>
<reference evidence="9 10" key="1">
    <citation type="journal article" date="2016" name="Nat. Commun.">
        <title>Thousands of microbial genomes shed light on interconnected biogeochemical processes in an aquifer system.</title>
        <authorList>
            <person name="Anantharaman K."/>
            <person name="Brown C.T."/>
            <person name="Hug L.A."/>
            <person name="Sharon I."/>
            <person name="Castelle C.J."/>
            <person name="Probst A.J."/>
            <person name="Thomas B.C."/>
            <person name="Singh A."/>
            <person name="Wilkins M.J."/>
            <person name="Karaoz U."/>
            <person name="Brodie E.L."/>
            <person name="Williams K.H."/>
            <person name="Hubbard S.S."/>
            <person name="Banfield J.F."/>
        </authorList>
    </citation>
    <scope>NUCLEOTIDE SEQUENCE [LARGE SCALE GENOMIC DNA]</scope>
</reference>
<evidence type="ECO:0000256" key="1">
    <source>
        <dbReference type="ARBA" id="ARBA00006211"/>
    </source>
</evidence>
<feature type="domain" description="CobW/HypB/UreG nucleotide-binding" evidence="8">
    <location>
        <begin position="31"/>
        <end position="192"/>
    </location>
</feature>
<organism evidence="9 10">
    <name type="scientific">Candidatus Fischerbacteria bacterium RBG_13_37_8</name>
    <dbReference type="NCBI Taxonomy" id="1817863"/>
    <lineage>
        <taxon>Bacteria</taxon>
        <taxon>Candidatus Fischeribacteriota</taxon>
    </lineage>
</organism>
<dbReference type="GO" id="GO:0005525">
    <property type="term" value="F:GTP binding"/>
    <property type="evidence" value="ECO:0007669"/>
    <property type="project" value="UniProtKB-KW"/>
</dbReference>
<gene>
    <name evidence="9" type="ORF">A2Y62_05605</name>
</gene>
<evidence type="ECO:0000256" key="6">
    <source>
        <dbReference type="ARBA" id="ARBA00022833"/>
    </source>
</evidence>
<evidence type="ECO:0000256" key="5">
    <source>
        <dbReference type="ARBA" id="ARBA00022801"/>
    </source>
</evidence>
<dbReference type="GO" id="GO:0003924">
    <property type="term" value="F:GTPase activity"/>
    <property type="evidence" value="ECO:0007669"/>
    <property type="project" value="InterPro"/>
</dbReference>
<evidence type="ECO:0000256" key="7">
    <source>
        <dbReference type="ARBA" id="ARBA00023134"/>
    </source>
</evidence>
<protein>
    <submittedName>
        <fullName evidence="9">Hydrogenase accessory protein HypB</fullName>
    </submittedName>
</protein>
<keyword evidence="6" id="KW-0862">Zinc</keyword>
<evidence type="ECO:0000313" key="10">
    <source>
        <dbReference type="Proteomes" id="UP000178943"/>
    </source>
</evidence>
<dbReference type="NCBIfam" id="TIGR00073">
    <property type="entry name" value="hypB"/>
    <property type="match status" value="1"/>
</dbReference>
<dbReference type="PANTHER" id="PTHR30134:SF2">
    <property type="entry name" value="HYDROGENASE MATURATION FACTOR HYPB"/>
    <property type="match status" value="1"/>
</dbReference>
<keyword evidence="5" id="KW-0378">Hydrolase</keyword>
<dbReference type="PIRSF" id="PIRSF005624">
    <property type="entry name" value="Ni-bind_GTPase"/>
    <property type="match status" value="1"/>
</dbReference>
<evidence type="ECO:0000259" key="8">
    <source>
        <dbReference type="Pfam" id="PF02492"/>
    </source>
</evidence>
<evidence type="ECO:0000256" key="2">
    <source>
        <dbReference type="ARBA" id="ARBA00022596"/>
    </source>
</evidence>
<accession>A0A1F5VX88</accession>
<dbReference type="SUPFAM" id="SSF52540">
    <property type="entry name" value="P-loop containing nucleoside triphosphate hydrolases"/>
    <property type="match status" value="1"/>
</dbReference>
<evidence type="ECO:0000256" key="4">
    <source>
        <dbReference type="ARBA" id="ARBA00022741"/>
    </source>
</evidence>
<evidence type="ECO:0000256" key="3">
    <source>
        <dbReference type="ARBA" id="ARBA00022723"/>
    </source>
</evidence>
<comment type="caution">
    <text evidence="9">The sequence shown here is derived from an EMBL/GenBank/DDBJ whole genome shotgun (WGS) entry which is preliminary data.</text>
</comment>
<dbReference type="GO" id="GO:0051604">
    <property type="term" value="P:protein maturation"/>
    <property type="evidence" value="ECO:0007669"/>
    <property type="project" value="InterPro"/>
</dbReference>
<sequence length="223" mass="25047">MKIKLEEKVLSENDKIANQNRDLFKEKNLYVINIISSPGAGKTSILEKFLYKLSPDITAYVLIGDVQTENDARRIQDAGYDARQIITGGACHLNAQMIGKNVESIDLERLDMLIIENVGNLVCPAAYDLGEDDKIVVLSVTEGEDKPIKYPAIFNKATLMLLHKVDLLPHLKFDKKKAIDYALAVNAQLKVIETSCVTGEGFDELFQWVRSNINMKKARKHKV</sequence>
<dbReference type="InterPro" id="IPR004392">
    <property type="entry name" value="Hyd_mat_HypB"/>
</dbReference>
<keyword evidence="4" id="KW-0547">Nucleotide-binding</keyword>
<dbReference type="GO" id="GO:0016151">
    <property type="term" value="F:nickel cation binding"/>
    <property type="evidence" value="ECO:0007669"/>
    <property type="project" value="InterPro"/>
</dbReference>
<dbReference type="Pfam" id="PF02492">
    <property type="entry name" value="cobW"/>
    <property type="match status" value="1"/>
</dbReference>
<evidence type="ECO:0000313" key="9">
    <source>
        <dbReference type="EMBL" id="OGF68086.1"/>
    </source>
</evidence>
<dbReference type="EMBL" id="MFGW01000022">
    <property type="protein sequence ID" value="OGF68086.1"/>
    <property type="molecule type" value="Genomic_DNA"/>
</dbReference>
<name>A0A1F5VX88_9BACT</name>
<dbReference type="STRING" id="1817863.A2Y62_05605"/>
<comment type="similarity">
    <text evidence="1">Belongs to the SIMIBI class G3E GTPase family. HypB/HupM subfamily.</text>
</comment>
<keyword evidence="7" id="KW-0342">GTP-binding</keyword>
<dbReference type="InterPro" id="IPR027417">
    <property type="entry name" value="P-loop_NTPase"/>
</dbReference>
<keyword evidence="3" id="KW-0479">Metal-binding</keyword>
<dbReference type="InterPro" id="IPR003495">
    <property type="entry name" value="CobW/HypB/UreG_nucleotide-bd"/>
</dbReference>
<dbReference type="GO" id="GO:0008270">
    <property type="term" value="F:zinc ion binding"/>
    <property type="evidence" value="ECO:0007669"/>
    <property type="project" value="TreeGrafter"/>
</dbReference>
<dbReference type="Proteomes" id="UP000178943">
    <property type="component" value="Unassembled WGS sequence"/>
</dbReference>
<proteinExistence type="inferred from homology"/>
<dbReference type="PANTHER" id="PTHR30134">
    <property type="entry name" value="HYDROGENASE PROTEIN ASSEMBLY PROTEIN, NICKEL CHAPERONE"/>
    <property type="match status" value="1"/>
</dbReference>
<keyword evidence="2" id="KW-0533">Nickel</keyword>
<dbReference type="Gene3D" id="3.40.50.300">
    <property type="entry name" value="P-loop containing nucleotide triphosphate hydrolases"/>
    <property type="match status" value="1"/>
</dbReference>